<dbReference type="InterPro" id="IPR011179">
    <property type="entry name" value="IPdP_isomerase"/>
</dbReference>
<keyword evidence="1" id="KW-0413">Isomerase</keyword>
<keyword evidence="2" id="KW-1185">Reference proteome</keyword>
<gene>
    <name evidence="1" type="ORF">C8N47_10761</name>
</gene>
<organism evidence="1 2">
    <name type="scientific">Mangrovibacterium marinum</name>
    <dbReference type="NCBI Taxonomy" id="1639118"/>
    <lineage>
        <taxon>Bacteria</taxon>
        <taxon>Pseudomonadati</taxon>
        <taxon>Bacteroidota</taxon>
        <taxon>Bacteroidia</taxon>
        <taxon>Marinilabiliales</taxon>
        <taxon>Prolixibacteraceae</taxon>
        <taxon>Mangrovibacterium</taxon>
    </lineage>
</organism>
<comment type="caution">
    <text evidence="1">The sequence shown here is derived from an EMBL/GenBank/DDBJ whole genome shotgun (WGS) entry which is preliminary data.</text>
</comment>
<name>A0A2T5C211_9BACT</name>
<dbReference type="Proteomes" id="UP000243525">
    <property type="component" value="Unassembled WGS sequence"/>
</dbReference>
<dbReference type="OrthoDB" id="9795032at2"/>
<dbReference type="PANTHER" id="PTHR43665:SF1">
    <property type="entry name" value="ISOPENTENYL-DIPHOSPHATE DELTA-ISOMERASE"/>
    <property type="match status" value="1"/>
</dbReference>
<dbReference type="Gene3D" id="3.20.20.70">
    <property type="entry name" value="Aldolase class I"/>
    <property type="match status" value="1"/>
</dbReference>
<dbReference type="GO" id="GO:0004452">
    <property type="term" value="F:isopentenyl-diphosphate delta-isomerase activity"/>
    <property type="evidence" value="ECO:0007669"/>
    <property type="project" value="InterPro"/>
</dbReference>
<reference evidence="1 2" key="1">
    <citation type="submission" date="2018-04" db="EMBL/GenBank/DDBJ databases">
        <title>Genomic Encyclopedia of Archaeal and Bacterial Type Strains, Phase II (KMG-II): from individual species to whole genera.</title>
        <authorList>
            <person name="Goeker M."/>
        </authorList>
    </citation>
    <scope>NUCLEOTIDE SEQUENCE [LARGE SCALE GENOMIC DNA]</scope>
    <source>
        <strain evidence="1 2">DSM 28823</strain>
    </source>
</reference>
<evidence type="ECO:0000313" key="2">
    <source>
        <dbReference type="Proteomes" id="UP000243525"/>
    </source>
</evidence>
<dbReference type="AlphaFoldDB" id="A0A2T5C211"/>
<dbReference type="SUPFAM" id="SSF51395">
    <property type="entry name" value="FMN-linked oxidoreductases"/>
    <property type="match status" value="1"/>
</dbReference>
<dbReference type="GO" id="GO:0010181">
    <property type="term" value="F:FMN binding"/>
    <property type="evidence" value="ECO:0007669"/>
    <property type="project" value="InterPro"/>
</dbReference>
<dbReference type="RefSeq" id="WP_107822100.1">
    <property type="nucleotide sequence ID" value="NZ_QAAD01000007.1"/>
</dbReference>
<protein>
    <submittedName>
        <fullName evidence="1">Isopentenyl-diphosphate delta-isomerase</fullName>
    </submittedName>
</protein>
<dbReference type="GO" id="GO:0008299">
    <property type="term" value="P:isoprenoid biosynthetic process"/>
    <property type="evidence" value="ECO:0007669"/>
    <property type="project" value="InterPro"/>
</dbReference>
<dbReference type="EMBL" id="QAAD01000007">
    <property type="protein sequence ID" value="PTN08706.1"/>
    <property type="molecule type" value="Genomic_DNA"/>
</dbReference>
<evidence type="ECO:0000313" key="1">
    <source>
        <dbReference type="EMBL" id="PTN08706.1"/>
    </source>
</evidence>
<sequence length="336" mass="37734">MEKDRKLEHIQMAFDSQTGFPEQDRRFIYEPLLAAHPEKDSHPFSFLGKQMRAPLWVSSMTGGTGVAKNINQNLAQACREFGLGMGLGSCRKILFDKTYWEDFDVRDLIGTDQPFWANLGVAQVEQLLAKKEEQAIVDLIGNLKADGLIVHVNPLQEWFQPEGDHLTQPPLETIQQLLSRIQVPLIVKEVGQGMGRESLRELLKLPIEAIEFAAYGGTNFSKLEMMREDEALQTLHQPFAFVGQTAEQMLKDVNSLVDESEVACRSLIISGGVKNYLDGYYLVSKSKLPAVFGMASAVLKHATGDYKDLKIYIENLLSAYRMAEAYLRVNSAYEGQ</sequence>
<dbReference type="InterPro" id="IPR013785">
    <property type="entry name" value="Aldolase_TIM"/>
</dbReference>
<dbReference type="PANTHER" id="PTHR43665">
    <property type="entry name" value="ISOPENTENYL-DIPHOSPHATE DELTA-ISOMERASE"/>
    <property type="match status" value="1"/>
</dbReference>
<proteinExistence type="predicted"/>
<accession>A0A2T5C211</accession>